<feature type="transmembrane region" description="Helical" evidence="5">
    <location>
        <begin position="45"/>
        <end position="64"/>
    </location>
</feature>
<reference evidence="10 11" key="1">
    <citation type="submission" date="2019-10" db="EMBL/GenBank/DDBJ databases">
        <title>Unraveling microbial dark matter from salterns through culturing: the case of the genus Halosegnis.</title>
        <authorList>
            <person name="Duran-Viseras A."/>
            <person name="Andrei A.-S."/>
            <person name="Vera-Gargallo B."/>
            <person name="Ghai R."/>
            <person name="Sanchez-Porro C."/>
            <person name="Ventosa A."/>
        </authorList>
    </citation>
    <scope>NUCLEOTIDE SEQUENCE [LARGE SCALE GENOMIC DNA]</scope>
    <source>
        <strain evidence="8 11">F17-44</strain>
        <strain evidence="7 12">F18-79</strain>
        <strain evidence="9 10">F19-13</strain>
    </source>
</reference>
<dbReference type="GO" id="GO:0016020">
    <property type="term" value="C:membrane"/>
    <property type="evidence" value="ECO:0007669"/>
    <property type="project" value="UniProtKB-SubCell"/>
</dbReference>
<sequence>MTTWVENPDGGRERGPRGLVRAWLELLARPRRFFRNGISPGDQSPGLSFVIVVSFCYTATRFATLPASRPGFFASEAASVLVGLLLATFIIGPVGLHLVAAMQVVLTIAFVRDRGGVSKTVQVLAYATAPMALAGVGVPPILAGTPLVAELVAAWRVGLALWGCGLLVVGMATVHDISIHRAVVVVAVPAVIVFGYFFGGIYSLETLVGVDIVSRPPPTGEMETQLLAAREPPV</sequence>
<keyword evidence="2 5" id="KW-0812">Transmembrane</keyword>
<accession>A0A5N5U713</accession>
<dbReference type="EMBL" id="QMDY01000003">
    <property type="protein sequence ID" value="KAB7518843.1"/>
    <property type="molecule type" value="Genomic_DNA"/>
</dbReference>
<evidence type="ECO:0000313" key="10">
    <source>
        <dbReference type="Proteomes" id="UP000326207"/>
    </source>
</evidence>
<evidence type="ECO:0000259" key="6">
    <source>
        <dbReference type="Pfam" id="PF04893"/>
    </source>
</evidence>
<accession>A0A5N5U5R8</accession>
<feature type="transmembrane region" description="Helical" evidence="5">
    <location>
        <begin position="182"/>
        <end position="204"/>
    </location>
</feature>
<feature type="transmembrane region" description="Helical" evidence="5">
    <location>
        <begin position="84"/>
        <end position="111"/>
    </location>
</feature>
<accession>A0A5N5UNC0</accession>
<evidence type="ECO:0000256" key="3">
    <source>
        <dbReference type="ARBA" id="ARBA00022989"/>
    </source>
</evidence>
<gene>
    <name evidence="7" type="ORF">DM867_08925</name>
    <name evidence="8" type="ORF">DMP03_10580</name>
    <name evidence="9" type="ORF">DP108_06680</name>
</gene>
<keyword evidence="3 5" id="KW-1133">Transmembrane helix</keyword>
<comment type="subcellular location">
    <subcellularLocation>
        <location evidence="1">Membrane</location>
        <topology evidence="1">Multi-pass membrane protein</topology>
    </subcellularLocation>
</comment>
<dbReference type="Pfam" id="PF04893">
    <property type="entry name" value="Yip1"/>
    <property type="match status" value="1"/>
</dbReference>
<evidence type="ECO:0000313" key="12">
    <source>
        <dbReference type="Proteomes" id="UP000326865"/>
    </source>
</evidence>
<organism evidence="9 10">
    <name type="scientific">Halosegnis rubeus</name>
    <dbReference type="NCBI Taxonomy" id="2212850"/>
    <lineage>
        <taxon>Archaea</taxon>
        <taxon>Methanobacteriati</taxon>
        <taxon>Methanobacteriota</taxon>
        <taxon>Stenosarchaea group</taxon>
        <taxon>Halobacteria</taxon>
        <taxon>Halobacteriales</taxon>
        <taxon>Natronomonadaceae</taxon>
        <taxon>Halosegnis</taxon>
    </lineage>
</organism>
<feature type="transmembrane region" description="Helical" evidence="5">
    <location>
        <begin position="154"/>
        <end position="175"/>
    </location>
</feature>
<dbReference type="Proteomes" id="UP000326207">
    <property type="component" value="Unassembled WGS sequence"/>
</dbReference>
<keyword evidence="12" id="KW-1185">Reference proteome</keyword>
<dbReference type="Proteomes" id="UP000326865">
    <property type="component" value="Unassembled WGS sequence"/>
</dbReference>
<keyword evidence="4 5" id="KW-0472">Membrane</keyword>
<dbReference type="EMBL" id="QJOW01000004">
    <property type="protein sequence ID" value="KAB7514307.1"/>
    <property type="molecule type" value="Genomic_DNA"/>
</dbReference>
<proteinExistence type="predicted"/>
<evidence type="ECO:0000313" key="9">
    <source>
        <dbReference type="EMBL" id="KAB7518843.1"/>
    </source>
</evidence>
<dbReference type="EMBL" id="QKKZ01000003">
    <property type="protein sequence ID" value="KAB7513905.1"/>
    <property type="molecule type" value="Genomic_DNA"/>
</dbReference>
<evidence type="ECO:0000313" key="7">
    <source>
        <dbReference type="EMBL" id="KAB7513905.1"/>
    </source>
</evidence>
<evidence type="ECO:0000256" key="5">
    <source>
        <dbReference type="SAM" id="Phobius"/>
    </source>
</evidence>
<evidence type="ECO:0000256" key="2">
    <source>
        <dbReference type="ARBA" id="ARBA00022692"/>
    </source>
</evidence>
<feature type="transmembrane region" description="Helical" evidence="5">
    <location>
        <begin position="123"/>
        <end position="142"/>
    </location>
</feature>
<name>A0A5N5UNC0_9EURY</name>
<evidence type="ECO:0000313" key="8">
    <source>
        <dbReference type="EMBL" id="KAB7514307.1"/>
    </source>
</evidence>
<dbReference type="InterPro" id="IPR006977">
    <property type="entry name" value="Yip1_dom"/>
</dbReference>
<dbReference type="AlphaFoldDB" id="A0A5N5UNC0"/>
<dbReference type="OrthoDB" id="313310at2157"/>
<feature type="domain" description="Yip1" evidence="6">
    <location>
        <begin position="25"/>
        <end position="198"/>
    </location>
</feature>
<evidence type="ECO:0000256" key="1">
    <source>
        <dbReference type="ARBA" id="ARBA00004141"/>
    </source>
</evidence>
<comment type="caution">
    <text evidence="9">The sequence shown here is derived from an EMBL/GenBank/DDBJ whole genome shotgun (WGS) entry which is preliminary data.</text>
</comment>
<dbReference type="Proteomes" id="UP000326302">
    <property type="component" value="Unassembled WGS sequence"/>
</dbReference>
<evidence type="ECO:0000256" key="4">
    <source>
        <dbReference type="ARBA" id="ARBA00023136"/>
    </source>
</evidence>
<protein>
    <recommendedName>
        <fullName evidence="6">Yip1 domain-containing protein</fullName>
    </recommendedName>
</protein>
<evidence type="ECO:0000313" key="11">
    <source>
        <dbReference type="Proteomes" id="UP000326302"/>
    </source>
</evidence>
<dbReference type="RefSeq" id="WP_152120637.1">
    <property type="nucleotide sequence ID" value="NZ_QJOW01000004.1"/>
</dbReference>